<dbReference type="Proteomes" id="UP000190973">
    <property type="component" value="Unassembled WGS sequence"/>
</dbReference>
<evidence type="ECO:0000313" key="1">
    <source>
        <dbReference type="EMBL" id="OOM63455.1"/>
    </source>
</evidence>
<dbReference type="RefSeq" id="WP_077837784.1">
    <property type="nucleotide sequence ID" value="NZ_JABTAE010000001.1"/>
</dbReference>
<accession>A0A1S8SEC3</accession>
<dbReference type="EMBL" id="LZZI01000012">
    <property type="protein sequence ID" value="OOM63455.1"/>
    <property type="molecule type" value="Genomic_DNA"/>
</dbReference>
<gene>
    <name evidence="1" type="ORF">CLBCK_10190</name>
</gene>
<reference evidence="1 2" key="1">
    <citation type="submission" date="2016-05" db="EMBL/GenBank/DDBJ databases">
        <title>Microbial solvent formation.</title>
        <authorList>
            <person name="Poehlein A."/>
            <person name="Montoya Solano J.D."/>
            <person name="Flitsch S."/>
            <person name="Krabben P."/>
            <person name="Duerre P."/>
            <person name="Daniel R."/>
        </authorList>
    </citation>
    <scope>NUCLEOTIDE SEQUENCE [LARGE SCALE GENOMIC DNA]</scope>
    <source>
        <strain evidence="1 2">DSM 53</strain>
    </source>
</reference>
<comment type="caution">
    <text evidence="1">The sequence shown here is derived from an EMBL/GenBank/DDBJ whole genome shotgun (WGS) entry which is preliminary data.</text>
</comment>
<protein>
    <submittedName>
        <fullName evidence="1">Uncharacterized protein</fullName>
    </submittedName>
</protein>
<proteinExistence type="predicted"/>
<evidence type="ECO:0000313" key="2">
    <source>
        <dbReference type="Proteomes" id="UP000190973"/>
    </source>
</evidence>
<sequence length="97" mass="11326">MRKNGKVDMKDPLQLLIQGSERPWETAVEPFNGLLKVRDMKIDIALGSHPNQTNMLARVNEITDMFNPFFDENVWGKFIDVRIEMIKKLMETSKFNN</sequence>
<dbReference type="AlphaFoldDB" id="A0A1S8SEC3"/>
<name>A0A1S8SEC3_CLOBE</name>
<organism evidence="1 2">
    <name type="scientific">Clostridium beijerinckii</name>
    <name type="common">Clostridium MP</name>
    <dbReference type="NCBI Taxonomy" id="1520"/>
    <lineage>
        <taxon>Bacteria</taxon>
        <taxon>Bacillati</taxon>
        <taxon>Bacillota</taxon>
        <taxon>Clostridia</taxon>
        <taxon>Eubacteriales</taxon>
        <taxon>Clostridiaceae</taxon>
        <taxon>Clostridium</taxon>
    </lineage>
</organism>